<evidence type="ECO:0000256" key="1">
    <source>
        <dbReference type="ARBA" id="ARBA00022450"/>
    </source>
</evidence>
<dbReference type="SUPFAM" id="SSF47336">
    <property type="entry name" value="ACP-like"/>
    <property type="match status" value="1"/>
</dbReference>
<comment type="caution">
    <text evidence="4">The sequence shown here is derived from an EMBL/GenBank/DDBJ whole genome shotgun (WGS) entry which is preliminary data.</text>
</comment>
<name>A0ABT0IEM9_9ACTN</name>
<evidence type="ECO:0000256" key="2">
    <source>
        <dbReference type="ARBA" id="ARBA00022553"/>
    </source>
</evidence>
<proteinExistence type="predicted"/>
<keyword evidence="5" id="KW-1185">Reference proteome</keyword>
<feature type="domain" description="Carrier" evidence="3">
    <location>
        <begin position="15"/>
        <end position="89"/>
    </location>
</feature>
<dbReference type="InterPro" id="IPR036736">
    <property type="entry name" value="ACP-like_sf"/>
</dbReference>
<keyword evidence="2" id="KW-0597">Phosphoprotein</keyword>
<dbReference type="InterPro" id="IPR020806">
    <property type="entry name" value="PKS_PP-bd"/>
</dbReference>
<sequence>MSAVESTAREDFTREAVTERLRQLLGELLEMEPSDLDDEVPLSAFGIDSMTSSVLVSGVEKWCGAQLESAGALGSLTLTEVADEVVALLRPLPERN</sequence>
<gene>
    <name evidence="4" type="ORF">M1O15_20815</name>
</gene>
<organism evidence="4 5">
    <name type="scientific">Streptomyces lichenis</name>
    <dbReference type="NCBI Taxonomy" id="2306967"/>
    <lineage>
        <taxon>Bacteria</taxon>
        <taxon>Bacillati</taxon>
        <taxon>Actinomycetota</taxon>
        <taxon>Actinomycetes</taxon>
        <taxon>Kitasatosporales</taxon>
        <taxon>Streptomycetaceae</taxon>
        <taxon>Streptomyces</taxon>
    </lineage>
</organism>
<dbReference type="PROSITE" id="PS50075">
    <property type="entry name" value="CARRIER"/>
    <property type="match status" value="1"/>
</dbReference>
<dbReference type="Gene3D" id="1.10.1200.10">
    <property type="entry name" value="ACP-like"/>
    <property type="match status" value="1"/>
</dbReference>
<dbReference type="Proteomes" id="UP001522868">
    <property type="component" value="Unassembled WGS sequence"/>
</dbReference>
<dbReference type="RefSeq" id="WP_248635609.1">
    <property type="nucleotide sequence ID" value="NZ_JALPTH010000021.1"/>
</dbReference>
<protein>
    <submittedName>
        <fullName evidence="4">Phosphopantetheine-binding protein</fullName>
    </submittedName>
</protein>
<dbReference type="SMART" id="SM00823">
    <property type="entry name" value="PKS_PP"/>
    <property type="match status" value="1"/>
</dbReference>
<accession>A0ABT0IEM9</accession>
<dbReference type="EMBL" id="JALPTH010000021">
    <property type="protein sequence ID" value="MCK8679788.1"/>
    <property type="molecule type" value="Genomic_DNA"/>
</dbReference>
<evidence type="ECO:0000259" key="3">
    <source>
        <dbReference type="PROSITE" id="PS50075"/>
    </source>
</evidence>
<keyword evidence="1" id="KW-0596">Phosphopantetheine</keyword>
<evidence type="ECO:0000313" key="4">
    <source>
        <dbReference type="EMBL" id="MCK8679788.1"/>
    </source>
</evidence>
<dbReference type="Pfam" id="PF00550">
    <property type="entry name" value="PP-binding"/>
    <property type="match status" value="1"/>
</dbReference>
<dbReference type="InterPro" id="IPR009081">
    <property type="entry name" value="PP-bd_ACP"/>
</dbReference>
<evidence type="ECO:0000313" key="5">
    <source>
        <dbReference type="Proteomes" id="UP001522868"/>
    </source>
</evidence>
<reference evidence="4 5" key="1">
    <citation type="submission" date="2022-04" db="EMBL/GenBank/DDBJ databases">
        <title>Streptomyces sp. nov. LCR6-01 isolated from Lichen of Dirinaria sp.</title>
        <authorList>
            <person name="Kanchanasin P."/>
            <person name="Tanasupawat S."/>
            <person name="Phongsopitanun W."/>
        </authorList>
    </citation>
    <scope>NUCLEOTIDE SEQUENCE [LARGE SCALE GENOMIC DNA]</scope>
    <source>
        <strain evidence="4 5">LCR6-01</strain>
    </source>
</reference>